<evidence type="ECO:0000313" key="7">
    <source>
        <dbReference type="Proteomes" id="UP000677305"/>
    </source>
</evidence>
<dbReference type="InterPro" id="IPR014710">
    <property type="entry name" value="RmlC-like_jellyroll"/>
</dbReference>
<dbReference type="Pfam" id="PF00027">
    <property type="entry name" value="cNMP_binding"/>
    <property type="match status" value="1"/>
</dbReference>
<dbReference type="AlphaFoldDB" id="A0A8J8MD98"/>
<organism evidence="6 7">
    <name type="scientific">Vallitalea guaymasensis</name>
    <dbReference type="NCBI Taxonomy" id="1185412"/>
    <lineage>
        <taxon>Bacteria</taxon>
        <taxon>Bacillati</taxon>
        <taxon>Bacillota</taxon>
        <taxon>Clostridia</taxon>
        <taxon>Lachnospirales</taxon>
        <taxon>Vallitaleaceae</taxon>
        <taxon>Vallitalea</taxon>
    </lineage>
</organism>
<dbReference type="InterPro" id="IPR012318">
    <property type="entry name" value="HTH_CRP"/>
</dbReference>
<dbReference type="Gene3D" id="1.10.10.10">
    <property type="entry name" value="Winged helix-like DNA-binding domain superfamily/Winged helix DNA-binding domain"/>
    <property type="match status" value="1"/>
</dbReference>
<keyword evidence="7" id="KW-1185">Reference proteome</keyword>
<reference evidence="6 7" key="1">
    <citation type="submission" date="2020-07" db="EMBL/GenBank/DDBJ databases">
        <title>Vallitalea guaymasensis genome.</title>
        <authorList>
            <person name="Postec A."/>
        </authorList>
    </citation>
    <scope>NUCLEOTIDE SEQUENCE [LARGE SCALE GENOMIC DNA]</scope>
    <source>
        <strain evidence="6 7">Ra1766G1</strain>
    </source>
</reference>
<evidence type="ECO:0000313" key="6">
    <source>
        <dbReference type="EMBL" id="QUH30914.1"/>
    </source>
</evidence>
<gene>
    <name evidence="6" type="ORF">HYG85_19130</name>
</gene>
<feature type="domain" description="HTH crp-type" evidence="5">
    <location>
        <begin position="149"/>
        <end position="217"/>
    </location>
</feature>
<dbReference type="InterPro" id="IPR018490">
    <property type="entry name" value="cNMP-bd_dom_sf"/>
</dbReference>
<protein>
    <submittedName>
        <fullName evidence="6">Helix-turn-helix domain-containing protein</fullName>
    </submittedName>
</protein>
<evidence type="ECO:0000259" key="4">
    <source>
        <dbReference type="PROSITE" id="PS50042"/>
    </source>
</evidence>
<dbReference type="SUPFAM" id="SSF46785">
    <property type="entry name" value="Winged helix' DNA-binding domain"/>
    <property type="match status" value="1"/>
</dbReference>
<dbReference type="GO" id="GO:0003677">
    <property type="term" value="F:DNA binding"/>
    <property type="evidence" value="ECO:0007669"/>
    <property type="project" value="UniProtKB-KW"/>
</dbReference>
<dbReference type="EMBL" id="CP058561">
    <property type="protein sequence ID" value="QUH30914.1"/>
    <property type="molecule type" value="Genomic_DNA"/>
</dbReference>
<dbReference type="PROSITE" id="PS50042">
    <property type="entry name" value="CNMP_BINDING_3"/>
    <property type="match status" value="1"/>
</dbReference>
<proteinExistence type="predicted"/>
<feature type="domain" description="Cyclic nucleotide-binding" evidence="4">
    <location>
        <begin position="36"/>
        <end position="128"/>
    </location>
</feature>
<dbReference type="InterPro" id="IPR036390">
    <property type="entry name" value="WH_DNA-bd_sf"/>
</dbReference>
<sequence>MQTYKDIELFNIYNKKYKLYDIFGDDLDNYYEFHLFEKGELICKMDEPVYYFYLLVDGKAKVFTMSEDGRILLHEFYKSISDFGDIEILNNTNYGSNVEAIKQSLFIAFPVNYISSICMNRKKFLQYLCVNLSRKFMSSSKKSSYNILYPLKNRLAAFILEHITVEGQRLITLTSSYKEIAESLGTSYRHLYRCLNELKLLGLIEIEGKQIRIVDEVNLRKLSKEL</sequence>
<dbReference type="SUPFAM" id="SSF51206">
    <property type="entry name" value="cAMP-binding domain-like"/>
    <property type="match status" value="1"/>
</dbReference>
<evidence type="ECO:0000256" key="2">
    <source>
        <dbReference type="ARBA" id="ARBA00023125"/>
    </source>
</evidence>
<dbReference type="InterPro" id="IPR000595">
    <property type="entry name" value="cNMP-bd_dom"/>
</dbReference>
<evidence type="ECO:0000259" key="5">
    <source>
        <dbReference type="PROSITE" id="PS51063"/>
    </source>
</evidence>
<dbReference type="RefSeq" id="WP_212691023.1">
    <property type="nucleotide sequence ID" value="NZ_CP058561.1"/>
</dbReference>
<evidence type="ECO:0000256" key="1">
    <source>
        <dbReference type="ARBA" id="ARBA00023015"/>
    </source>
</evidence>
<dbReference type="CDD" id="cd00038">
    <property type="entry name" value="CAP_ED"/>
    <property type="match status" value="1"/>
</dbReference>
<keyword evidence="1" id="KW-0805">Transcription regulation</keyword>
<keyword evidence="2" id="KW-0238">DNA-binding</keyword>
<dbReference type="KEGG" id="vgu:HYG85_19130"/>
<name>A0A8J8MD98_9FIRM</name>
<evidence type="ECO:0000256" key="3">
    <source>
        <dbReference type="ARBA" id="ARBA00023163"/>
    </source>
</evidence>
<accession>A0A8J8MD98</accession>
<dbReference type="GO" id="GO:0006355">
    <property type="term" value="P:regulation of DNA-templated transcription"/>
    <property type="evidence" value="ECO:0007669"/>
    <property type="project" value="InterPro"/>
</dbReference>
<dbReference type="Pfam" id="PF13545">
    <property type="entry name" value="HTH_Crp_2"/>
    <property type="match status" value="1"/>
</dbReference>
<dbReference type="Gene3D" id="2.60.120.10">
    <property type="entry name" value="Jelly Rolls"/>
    <property type="match status" value="1"/>
</dbReference>
<dbReference type="InterPro" id="IPR036388">
    <property type="entry name" value="WH-like_DNA-bd_sf"/>
</dbReference>
<keyword evidence="3" id="KW-0804">Transcription</keyword>
<dbReference type="PROSITE" id="PS51063">
    <property type="entry name" value="HTH_CRP_2"/>
    <property type="match status" value="1"/>
</dbReference>
<dbReference type="Proteomes" id="UP000677305">
    <property type="component" value="Chromosome"/>
</dbReference>